<evidence type="ECO:0000313" key="5">
    <source>
        <dbReference type="Proteomes" id="UP000604825"/>
    </source>
</evidence>
<evidence type="ECO:0000256" key="1">
    <source>
        <dbReference type="SAM" id="MobiDB-lite"/>
    </source>
</evidence>
<dbReference type="EMBL" id="CAJGYO010000007">
    <property type="protein sequence ID" value="CAD6242493.1"/>
    <property type="molecule type" value="Genomic_DNA"/>
</dbReference>
<dbReference type="AlphaFoldDB" id="A0A811PJ51"/>
<evidence type="ECO:0000313" key="4">
    <source>
        <dbReference type="EMBL" id="CAD6242493.1"/>
    </source>
</evidence>
<comment type="caution">
    <text evidence="4">The sequence shown here is derived from an EMBL/GenBank/DDBJ whole genome shotgun (WGS) entry which is preliminary data.</text>
</comment>
<reference evidence="4" key="1">
    <citation type="submission" date="2020-10" db="EMBL/GenBank/DDBJ databases">
        <authorList>
            <person name="Han B."/>
            <person name="Lu T."/>
            <person name="Zhao Q."/>
            <person name="Huang X."/>
            <person name="Zhao Y."/>
        </authorList>
    </citation>
    <scope>NUCLEOTIDE SEQUENCE</scope>
</reference>
<accession>A0A811PJ51</accession>
<feature type="chain" id="PRO_5035595901" evidence="2">
    <location>
        <begin position="30"/>
        <end position="92"/>
    </location>
</feature>
<dbReference type="Proteomes" id="UP000604825">
    <property type="component" value="Unassembled WGS sequence"/>
</dbReference>
<evidence type="ECO:0000313" key="3">
    <source>
        <dbReference type="EMBL" id="CAD6242491.1"/>
    </source>
</evidence>
<sequence>MATSISRSSFVLPLLIAVLMLLAVSGSTARQLDLDGGDDRSTSTGGESAFGVGRPIIQIMKRLNLQQLTEAGPSCSTYDKNTPKPPNCPPNP</sequence>
<proteinExistence type="predicted"/>
<dbReference type="PANTHER" id="PTHR35547:SF8">
    <property type="match status" value="1"/>
</dbReference>
<dbReference type="PANTHER" id="PTHR35547">
    <property type="entry name" value="OS06G0249350 PROTEIN-RELATED"/>
    <property type="match status" value="1"/>
</dbReference>
<feature type="region of interest" description="Disordered" evidence="1">
    <location>
        <begin position="71"/>
        <end position="92"/>
    </location>
</feature>
<organism evidence="4 5">
    <name type="scientific">Miscanthus lutarioriparius</name>
    <dbReference type="NCBI Taxonomy" id="422564"/>
    <lineage>
        <taxon>Eukaryota</taxon>
        <taxon>Viridiplantae</taxon>
        <taxon>Streptophyta</taxon>
        <taxon>Embryophyta</taxon>
        <taxon>Tracheophyta</taxon>
        <taxon>Spermatophyta</taxon>
        <taxon>Magnoliopsida</taxon>
        <taxon>Liliopsida</taxon>
        <taxon>Poales</taxon>
        <taxon>Poaceae</taxon>
        <taxon>PACMAD clade</taxon>
        <taxon>Panicoideae</taxon>
        <taxon>Andropogonodae</taxon>
        <taxon>Andropogoneae</taxon>
        <taxon>Saccharinae</taxon>
        <taxon>Miscanthus</taxon>
    </lineage>
</organism>
<gene>
    <name evidence="3" type="ORF">NCGR_LOCUS27958</name>
    <name evidence="4" type="ORF">NCGR_LOCUS27960</name>
</gene>
<name>A0A811PJ51_9POAL</name>
<feature type="signal peptide" evidence="2">
    <location>
        <begin position="1"/>
        <end position="29"/>
    </location>
</feature>
<dbReference type="EMBL" id="CAJGYO010000007">
    <property type="protein sequence ID" value="CAD6242491.1"/>
    <property type="molecule type" value="Genomic_DNA"/>
</dbReference>
<feature type="region of interest" description="Disordered" evidence="1">
    <location>
        <begin position="31"/>
        <end position="50"/>
    </location>
</feature>
<feature type="compositionally biased region" description="Pro residues" evidence="1">
    <location>
        <begin position="83"/>
        <end position="92"/>
    </location>
</feature>
<keyword evidence="5" id="KW-1185">Reference proteome</keyword>
<evidence type="ECO:0000256" key="2">
    <source>
        <dbReference type="SAM" id="SignalP"/>
    </source>
</evidence>
<protein>
    <submittedName>
        <fullName evidence="4">Uncharacterized protein</fullName>
    </submittedName>
</protein>
<keyword evidence="2" id="KW-0732">Signal</keyword>